<dbReference type="KEGG" id="psoj:PHYSODRAFT_359204"/>
<feature type="active site" description="Proton acceptor" evidence="2">
    <location>
        <position position="95"/>
    </location>
</feature>
<dbReference type="AlphaFoldDB" id="G4YSS4"/>
<evidence type="ECO:0000256" key="1">
    <source>
        <dbReference type="ARBA" id="ARBA00008861"/>
    </source>
</evidence>
<gene>
    <name evidence="5" type="ORF">PHYSODRAFT_359204</name>
</gene>
<comment type="similarity">
    <text evidence="1 3">Belongs to the gamma-glutamylcyclotransferase family.</text>
</comment>
<dbReference type="OMA" id="YVYMRAV"/>
<dbReference type="EMBL" id="JH159152">
    <property type="protein sequence ID" value="EGZ24196.1"/>
    <property type="molecule type" value="Genomic_DNA"/>
</dbReference>
<dbReference type="SMR" id="G4YSS4"/>
<dbReference type="InterPro" id="IPR039126">
    <property type="entry name" value="GGACT"/>
</dbReference>
<sequence length="195" mass="21804">MASKETATAKRTLVFVYGTLKTGLYNYTTYLLPAIELGKASLVGAGRTTNEEFHMVLDDQAFYPCLYRAPTEGYRVDGEVYSVDDDTLAALDVLEEVDDDLYARNEIDVDVLEGERKGETLPCQVYLMPIFDDLPKLERITNYTAAMNAKYDELMGDPQLDILECIYGKEVTHAVEAKVKGGMDFADAWKIVVKA</sequence>
<dbReference type="Pfam" id="PF06094">
    <property type="entry name" value="GGACT"/>
    <property type="match status" value="1"/>
</dbReference>
<dbReference type="InterPro" id="IPR013024">
    <property type="entry name" value="GGCT-like"/>
</dbReference>
<reference evidence="5 6" key="1">
    <citation type="journal article" date="2006" name="Science">
        <title>Phytophthora genome sequences uncover evolutionary origins and mechanisms of pathogenesis.</title>
        <authorList>
            <person name="Tyler B.M."/>
            <person name="Tripathy S."/>
            <person name="Zhang X."/>
            <person name="Dehal P."/>
            <person name="Jiang R.H."/>
            <person name="Aerts A."/>
            <person name="Arredondo F.D."/>
            <person name="Baxter L."/>
            <person name="Bensasson D."/>
            <person name="Beynon J.L."/>
            <person name="Chapman J."/>
            <person name="Damasceno C.M."/>
            <person name="Dorrance A.E."/>
            <person name="Dou D."/>
            <person name="Dickerman A.W."/>
            <person name="Dubchak I.L."/>
            <person name="Garbelotto M."/>
            <person name="Gijzen M."/>
            <person name="Gordon S.G."/>
            <person name="Govers F."/>
            <person name="Grunwald N.J."/>
            <person name="Huang W."/>
            <person name="Ivors K.L."/>
            <person name="Jones R.W."/>
            <person name="Kamoun S."/>
            <person name="Krampis K."/>
            <person name="Lamour K.H."/>
            <person name="Lee M.K."/>
            <person name="McDonald W.H."/>
            <person name="Medina M."/>
            <person name="Meijer H.J."/>
            <person name="Nordberg E.K."/>
            <person name="Maclean D.J."/>
            <person name="Ospina-Giraldo M.D."/>
            <person name="Morris P.F."/>
            <person name="Phuntumart V."/>
            <person name="Putnam N.H."/>
            <person name="Rash S."/>
            <person name="Rose J.K."/>
            <person name="Sakihama Y."/>
            <person name="Salamov A.A."/>
            <person name="Savidor A."/>
            <person name="Scheuring C.F."/>
            <person name="Smith B.M."/>
            <person name="Sobral B.W."/>
            <person name="Terry A."/>
            <person name="Torto-Alalibo T.A."/>
            <person name="Win J."/>
            <person name="Xu Z."/>
            <person name="Zhang H."/>
            <person name="Grigoriev I.V."/>
            <person name="Rokhsar D.S."/>
            <person name="Boore J.L."/>
        </authorList>
    </citation>
    <scope>NUCLEOTIDE SEQUENCE [LARGE SCALE GENOMIC DNA]</scope>
    <source>
        <strain evidence="5 6">P6497</strain>
    </source>
</reference>
<evidence type="ECO:0000313" key="5">
    <source>
        <dbReference type="EMBL" id="EGZ24196.1"/>
    </source>
</evidence>
<organism evidence="5 6">
    <name type="scientific">Phytophthora sojae (strain P6497)</name>
    <name type="common">Soybean stem and root rot agent</name>
    <name type="synonym">Phytophthora megasperma f. sp. glycines</name>
    <dbReference type="NCBI Taxonomy" id="1094619"/>
    <lineage>
        <taxon>Eukaryota</taxon>
        <taxon>Sar</taxon>
        <taxon>Stramenopiles</taxon>
        <taxon>Oomycota</taxon>
        <taxon>Peronosporomycetes</taxon>
        <taxon>Peronosporales</taxon>
        <taxon>Peronosporaceae</taxon>
        <taxon>Phytophthora</taxon>
    </lineage>
</organism>
<dbReference type="Gene3D" id="3.10.490.10">
    <property type="entry name" value="Gamma-glutamyl cyclotransferase-like"/>
    <property type="match status" value="1"/>
</dbReference>
<dbReference type="GO" id="GO:0005829">
    <property type="term" value="C:cytosol"/>
    <property type="evidence" value="ECO:0007669"/>
    <property type="project" value="TreeGrafter"/>
</dbReference>
<feature type="domain" description="Gamma-glutamylcyclotransferase AIG2-like" evidence="4">
    <location>
        <begin position="14"/>
        <end position="130"/>
    </location>
</feature>
<dbReference type="InterPro" id="IPR036568">
    <property type="entry name" value="GGCT-like_sf"/>
</dbReference>
<evidence type="ECO:0000313" key="6">
    <source>
        <dbReference type="Proteomes" id="UP000002640"/>
    </source>
</evidence>
<protein>
    <recommendedName>
        <fullName evidence="3">Gamma-glutamylcyclotransferase family protein</fullName>
    </recommendedName>
</protein>
<evidence type="ECO:0000256" key="3">
    <source>
        <dbReference type="RuleBase" id="RU367036"/>
    </source>
</evidence>
<dbReference type="GO" id="GO:0061929">
    <property type="term" value="F:gamma-glutamylaminecyclotransferase activity"/>
    <property type="evidence" value="ECO:0007669"/>
    <property type="project" value="InterPro"/>
</dbReference>
<dbReference type="SUPFAM" id="SSF110857">
    <property type="entry name" value="Gamma-glutamyl cyclotransferase-like"/>
    <property type="match status" value="1"/>
</dbReference>
<accession>G4YSS4</accession>
<dbReference type="InterPro" id="IPR009288">
    <property type="entry name" value="AIG2-like_dom"/>
</dbReference>
<keyword evidence="6" id="KW-1185">Reference proteome</keyword>
<dbReference type="RefSeq" id="XP_009519484.1">
    <property type="nucleotide sequence ID" value="XM_009521189.1"/>
</dbReference>
<dbReference type="GeneID" id="20650041"/>
<name>G4YSS4_PHYSP</name>
<dbReference type="FunFam" id="3.10.490.10:FF:000031">
    <property type="entry name" value="Os09g0573150 protein"/>
    <property type="match status" value="1"/>
</dbReference>
<dbReference type="PANTHER" id="PTHR12510">
    <property type="entry name" value="TROPONIN C-AKIN-1 PROTEIN"/>
    <property type="match status" value="1"/>
</dbReference>
<proteinExistence type="inferred from homology"/>
<dbReference type="Proteomes" id="UP000002640">
    <property type="component" value="Unassembled WGS sequence"/>
</dbReference>
<dbReference type="InParanoid" id="G4YSS4"/>
<evidence type="ECO:0000259" key="4">
    <source>
        <dbReference type="Pfam" id="PF06094"/>
    </source>
</evidence>
<dbReference type="STRING" id="1094619.G4YSS4"/>
<dbReference type="PANTHER" id="PTHR12510:SF4">
    <property type="entry name" value="GAMMA-GLUTAMYLAMINECYCLOTRANSFERASE"/>
    <property type="match status" value="1"/>
</dbReference>
<evidence type="ECO:0000256" key="2">
    <source>
        <dbReference type="PIRSR" id="PIRSR639126-1"/>
    </source>
</evidence>
<dbReference type="CDD" id="cd06661">
    <property type="entry name" value="GGCT_like"/>
    <property type="match status" value="1"/>
</dbReference>